<comment type="caution">
    <text evidence="5">The sequence shown here is derived from an EMBL/GenBank/DDBJ whole genome shotgun (WGS) entry which is preliminary data.</text>
</comment>
<evidence type="ECO:0000313" key="6">
    <source>
        <dbReference type="Proteomes" id="UP000886611"/>
    </source>
</evidence>
<dbReference type="InterPro" id="IPR013151">
    <property type="entry name" value="Immunoglobulin_dom"/>
</dbReference>
<feature type="domain" description="Ig-like" evidence="4">
    <location>
        <begin position="1282"/>
        <end position="1370"/>
    </location>
</feature>
<feature type="domain" description="Ig-like" evidence="4">
    <location>
        <begin position="1937"/>
        <end position="2027"/>
    </location>
</feature>
<gene>
    <name evidence="5" type="primary">Hspg2_1</name>
    <name evidence="5" type="ORF">GTO96_0011701</name>
</gene>
<dbReference type="Proteomes" id="UP000886611">
    <property type="component" value="Unassembled WGS sequence"/>
</dbReference>
<feature type="domain" description="Ig-like" evidence="4">
    <location>
        <begin position="1373"/>
        <end position="1463"/>
    </location>
</feature>
<feature type="domain" description="Ig-like" evidence="4">
    <location>
        <begin position="1073"/>
        <end position="1181"/>
    </location>
</feature>
<dbReference type="InterPro" id="IPR013783">
    <property type="entry name" value="Ig-like_fold"/>
</dbReference>
<dbReference type="SMART" id="SM00409">
    <property type="entry name" value="IG"/>
    <property type="match status" value="23"/>
</dbReference>
<dbReference type="CDD" id="cd00096">
    <property type="entry name" value="Ig"/>
    <property type="match status" value="2"/>
</dbReference>
<feature type="domain" description="Ig-like" evidence="4">
    <location>
        <begin position="698"/>
        <end position="804"/>
    </location>
</feature>
<dbReference type="InterPro" id="IPR003598">
    <property type="entry name" value="Ig_sub2"/>
</dbReference>
<evidence type="ECO:0000259" key="4">
    <source>
        <dbReference type="PROSITE" id="PS50835"/>
    </source>
</evidence>
<keyword evidence="1" id="KW-0732">Signal</keyword>
<feature type="domain" description="Ig-like" evidence="4">
    <location>
        <begin position="809"/>
        <end position="880"/>
    </location>
</feature>
<feature type="domain" description="Ig-like" evidence="4">
    <location>
        <begin position="1654"/>
        <end position="1746"/>
    </location>
</feature>
<name>A0A8X7WVZ8_POLSE</name>
<feature type="domain" description="Ig-like" evidence="4">
    <location>
        <begin position="50"/>
        <end position="130"/>
    </location>
</feature>
<evidence type="ECO:0000313" key="5">
    <source>
        <dbReference type="EMBL" id="KAG2457417.1"/>
    </source>
</evidence>
<dbReference type="InterPro" id="IPR036179">
    <property type="entry name" value="Ig-like_dom_sf"/>
</dbReference>
<dbReference type="Gene3D" id="2.60.40.10">
    <property type="entry name" value="Immunoglobulins"/>
    <property type="match status" value="23"/>
</dbReference>
<dbReference type="InterPro" id="IPR050488">
    <property type="entry name" value="Ig_Fc_receptor"/>
</dbReference>
<dbReference type="EMBL" id="JAATIS010008546">
    <property type="protein sequence ID" value="KAG2457417.1"/>
    <property type="molecule type" value="Genomic_DNA"/>
</dbReference>
<feature type="domain" description="Ig-like" evidence="4">
    <location>
        <begin position="901"/>
        <end position="989"/>
    </location>
</feature>
<evidence type="ECO:0000256" key="1">
    <source>
        <dbReference type="ARBA" id="ARBA00022729"/>
    </source>
</evidence>
<dbReference type="PROSITE" id="PS50835">
    <property type="entry name" value="IG_LIKE"/>
    <property type="match status" value="21"/>
</dbReference>
<feature type="domain" description="Ig-like" evidence="4">
    <location>
        <begin position="2031"/>
        <end position="2112"/>
    </location>
</feature>
<dbReference type="InterPro" id="IPR003599">
    <property type="entry name" value="Ig_sub"/>
</dbReference>
<dbReference type="PANTHER" id="PTHR11481:SF112">
    <property type="entry name" value="FC RECEPTOR-LIKE PROTEIN 4-RELATED"/>
    <property type="match status" value="1"/>
</dbReference>
<dbReference type="GO" id="GO:0006955">
    <property type="term" value="P:immune response"/>
    <property type="evidence" value="ECO:0007669"/>
    <property type="project" value="TreeGrafter"/>
</dbReference>
<dbReference type="SUPFAM" id="SSF48726">
    <property type="entry name" value="Immunoglobulin"/>
    <property type="match status" value="23"/>
</dbReference>
<feature type="non-terminal residue" evidence="5">
    <location>
        <position position="1"/>
    </location>
</feature>
<feature type="domain" description="Ig-like" evidence="4">
    <location>
        <begin position="1011"/>
        <end position="1067"/>
    </location>
</feature>
<feature type="domain" description="Ig-like" evidence="4">
    <location>
        <begin position="1837"/>
        <end position="1934"/>
    </location>
</feature>
<feature type="domain" description="Ig-like" evidence="4">
    <location>
        <begin position="343"/>
        <end position="526"/>
    </location>
</feature>
<dbReference type="Pfam" id="PF13927">
    <property type="entry name" value="Ig_3"/>
    <property type="match status" value="11"/>
</dbReference>
<keyword evidence="6" id="KW-1185">Reference proteome</keyword>
<dbReference type="InterPro" id="IPR007110">
    <property type="entry name" value="Ig-like_dom"/>
</dbReference>
<keyword evidence="3" id="KW-0393">Immunoglobulin domain</keyword>
<reference evidence="5 6" key="1">
    <citation type="journal article" date="2021" name="Cell">
        <title>Tracing the genetic footprints of vertebrate landing in non-teleost ray-finned fishes.</title>
        <authorList>
            <person name="Bi X."/>
            <person name="Wang K."/>
            <person name="Yang L."/>
            <person name="Pan H."/>
            <person name="Jiang H."/>
            <person name="Wei Q."/>
            <person name="Fang M."/>
            <person name="Yu H."/>
            <person name="Zhu C."/>
            <person name="Cai Y."/>
            <person name="He Y."/>
            <person name="Gan X."/>
            <person name="Zeng H."/>
            <person name="Yu D."/>
            <person name="Zhu Y."/>
            <person name="Jiang H."/>
            <person name="Qiu Q."/>
            <person name="Yang H."/>
            <person name="Zhang Y.E."/>
            <person name="Wang W."/>
            <person name="Zhu M."/>
            <person name="He S."/>
            <person name="Zhang G."/>
        </authorList>
    </citation>
    <scope>NUCLEOTIDE SEQUENCE [LARGE SCALE GENOMIC DNA]</scope>
    <source>
        <strain evidence="5">Bchr_013</strain>
    </source>
</reference>
<feature type="domain" description="Ig-like" evidence="4">
    <location>
        <begin position="1184"/>
        <end position="1277"/>
    </location>
</feature>
<dbReference type="PANTHER" id="PTHR11481">
    <property type="entry name" value="IMMUNOGLOBULIN FC RECEPTOR"/>
    <property type="match status" value="1"/>
</dbReference>
<dbReference type="Pfam" id="PF00047">
    <property type="entry name" value="ig"/>
    <property type="match status" value="3"/>
</dbReference>
<dbReference type="GO" id="GO:0004888">
    <property type="term" value="F:transmembrane signaling receptor activity"/>
    <property type="evidence" value="ECO:0007669"/>
    <property type="project" value="TreeGrafter"/>
</dbReference>
<dbReference type="GO" id="GO:0007166">
    <property type="term" value="P:cell surface receptor signaling pathway"/>
    <property type="evidence" value="ECO:0007669"/>
    <property type="project" value="TreeGrafter"/>
</dbReference>
<feature type="non-terminal residue" evidence="5">
    <location>
        <position position="2218"/>
    </location>
</feature>
<feature type="domain" description="Ig-like" evidence="4">
    <location>
        <begin position="527"/>
        <end position="600"/>
    </location>
</feature>
<feature type="domain" description="Ig-like" evidence="4">
    <location>
        <begin position="1751"/>
        <end position="1823"/>
    </location>
</feature>
<feature type="domain" description="Ig-like" evidence="4">
    <location>
        <begin position="155"/>
        <end position="338"/>
    </location>
</feature>
<proteinExistence type="predicted"/>
<feature type="domain" description="Ig-like" evidence="4">
    <location>
        <begin position="2123"/>
        <end position="2212"/>
    </location>
</feature>
<protein>
    <submittedName>
        <fullName evidence="5">PGBM protein</fullName>
    </submittedName>
</protein>
<feature type="domain" description="Ig-like" evidence="4">
    <location>
        <begin position="1470"/>
        <end position="1559"/>
    </location>
</feature>
<feature type="domain" description="Ig-like" evidence="4">
    <location>
        <begin position="1582"/>
        <end position="1634"/>
    </location>
</feature>
<keyword evidence="2" id="KW-1015">Disulfide bond</keyword>
<dbReference type="SMART" id="SM00408">
    <property type="entry name" value="IGc2"/>
    <property type="match status" value="19"/>
</dbReference>
<dbReference type="GO" id="GO:0009897">
    <property type="term" value="C:external side of plasma membrane"/>
    <property type="evidence" value="ECO:0007669"/>
    <property type="project" value="TreeGrafter"/>
</dbReference>
<evidence type="ECO:0000256" key="2">
    <source>
        <dbReference type="ARBA" id="ARBA00023157"/>
    </source>
</evidence>
<accession>A0A8X7WVZ8</accession>
<organism evidence="5 6">
    <name type="scientific">Polypterus senegalus</name>
    <name type="common">Senegal bichir</name>
    <dbReference type="NCBI Taxonomy" id="55291"/>
    <lineage>
        <taxon>Eukaryota</taxon>
        <taxon>Metazoa</taxon>
        <taxon>Chordata</taxon>
        <taxon>Craniata</taxon>
        <taxon>Vertebrata</taxon>
        <taxon>Euteleostomi</taxon>
        <taxon>Actinopterygii</taxon>
        <taxon>Polypteriformes</taxon>
        <taxon>Polypteridae</taxon>
        <taxon>Polypterus</taxon>
    </lineage>
</organism>
<evidence type="ECO:0000256" key="3">
    <source>
        <dbReference type="ARBA" id="ARBA00023319"/>
    </source>
</evidence>
<sequence length="2218" mass="256869">MICLRSVAAAKMEVSRKEQELRCREKERSSVAPLIPKWYRLSSSTLKGGPQVPMLTQKVNLKIKNPKVPFYTGDDVTLECSSDSNLSDWTYRWYHWSEAGMWNELKNFTEDTYTLQSVTQSDGGKYWCYAFTDNPLHYTEFSNAVILTVQGKQKPKVALKIKNQKEPLYNGDNVTLECSIESDLPNWKYRWHKWSSSSSWVNINDSSEGTHTQSVFSYDIELYWCAAIRDDHPYYFEMSNAVTVTVQDKPKATLKMRKPENIGDTLTLNCSFEGGFTGWRYIWLKLNWTGQIDLVNGITGDTYTVQSVTQSDTGVYWCAGERDEYPQYTKFSNAVTLSFQEKPKVTLKMRNQTEFIYEGDDVTLECRIEGALPGWRYRWLKSSGNRWKEVTGITGDTYTMKSLSYFDSKQCWCWAVRDDPPDYSEVSNIVTVKVRAGLNMTLKMRNERKPVHIGENVTLECSIERSLPTQRYKWRKWNRTDLIRWLEIGDTFLIRSVTHSDSGAYWCYVSPLVQPSNVFLLTVQVTQKVNLKIKNPKVPFYTGDDVTLECSSDSNLSDWTYRWYHWSEAGMWNELKNFTEDTYTLQSVTQSDGGKYWCYAFTDNPLHYTEFSNAVILTVQARFKLTPKIWNQSKPVGENVTLDCSIESNLTASKYHWRKWRLKEVIKEVHPASTNTYIIPSATQSDSGVYWCHVYMSPSYFKHVYLLTVQATQNVTLKIKNPKVRFYIGDDVTLECSSDSDVFKWTYRWYHWSEAGVWNELKNTTEDTYTLLAVAQSDGGKYWCYAFSEDPLHYTDFSNAVTLTVQEKNKVTLRIKQNEPVYTGDNVTLECSIESDLPNWRYRWHEWSSSRLRVNNDTHEHTYMLKSLPSNRIEVYWCAAFRDDHPYYFRFSNAVILTDKPKMTLKMFKPVHIGDTLTLKCSMEGGLTGWRYTWYKLNWTEGSDLLTGTTGDTYTVQSVTQSDTGVYWCAGERDGHPQYSDPSNAVTLSFQEKLNVTLKMRNQKELFNQYDNVTLECRIEEGLPGWRYRWFKSSWLNEWMEIPDITEDTFVIEEVSSPYIGEYWCLAVRDDPPDYSEVSNSVTVNVQATKNVTLKIKNPKVRFYTGDNVTLECSSDSDLSGWTYRWYHLSQAGVWNELDNTTEDTYTLQSVAQSEGGKYWCYAFIDDPLHYTDFSNAVTLTVQEKVKVTLKIKNLKEPIYNGDNVTLECSIESDLPNWRYHWYTQSSSRWWDNINGIHEDTHTLQFVSSDDSGEYWCAAVRDDHPYYFELSNNVTLTVQDKPKATLKMRRPLQIGDTVTLDCSIDGGFTGWKYSWYKWNWTAGRDLLNGTTGDTYMVQSVTQSDTGVYWCAGERDGFARYSKLSNAVTLSFQEKLKATLKKRSQKELIYKGDKVTLECRIEGGLPGWRYRWFKTWGNEWKEITGTIGDTYTSESVRTSDSGEYWCWAVRDDPSDYSEVSNAVTVKVQATQKVTLKIKNPKVQFYTGDNVTLECSSEGDLSGWTYRWYHWSQAGMWNELSNTTEDTYSLQSVAQSDGGKYWCYAFRDDPLHYTEFSNAVTLIVKEELKATVKMRNERKPVYIGDSVTLECNIEGGLTSTKYTWRKAFWWTNLHHISGNTVTIHNVTQSDSGAYWCYGSLPVSYLSDVLLLTVQAPQKVTLKIKNPKVQFYTGDDVTLVCSSHGDLSGWTYRWYHWSQAGMWNELKNTTENTYTLQSVVRSDSGKYWCYAFTDDPLHYTEFSNAVTLTVKENPKVTLKIKDEKEIIYIEDNVTLECSIESDLPNWRYRWYQRYLGLWGYFSDITERTYTLQRVLRQYSGEYWCAAVRGDHPYYFELSNPVTLTVQDKLKTTLKMKRPVHVGDTLTLKCSIEGSFTDWTYKWYKLNWAGGSDLLKGTTGDTYTVQSVTQSDTGVYWCVGDKDVLPYFSEPSNAVTLTFQEKLNVTLKLRTQKELIYEEGNVTLECRIEGALPGWRYRWFISWANTWKEITGITGDTYTMKSVSSSDSGEYWCWAVRDDPPDYSEVSNAVTVKAPDGLKATVKMKNERKPVYIGDNVTLECNIDGGLTSTKYKWEKEIRWTDLRRVSGNTLTVQSVTQSDSGAYWCYGSSPVSYLSDVLLMTVQAKQKVTLKIKNPKVPLSIGDKVILECSSEGDLSGWTYRWYHWSQEGMWNELKSLTEDTYTVQSVAQSDFGKYWCYAFREEPDQYTKFSNAVTLIKVST</sequence>
<feature type="domain" description="Ig-like" evidence="4">
    <location>
        <begin position="627"/>
        <end position="694"/>
    </location>
</feature>